<dbReference type="GO" id="GO:0006261">
    <property type="term" value="P:DNA-templated DNA replication"/>
    <property type="evidence" value="ECO:0007669"/>
    <property type="project" value="TreeGrafter"/>
</dbReference>
<dbReference type="EMBL" id="JADIMV010000104">
    <property type="protein sequence ID" value="MBO8440201.1"/>
    <property type="molecule type" value="Genomic_DNA"/>
</dbReference>
<name>A0A940DKK5_9BACT</name>
<dbReference type="Gene3D" id="3.40.50.300">
    <property type="entry name" value="P-loop containing nucleotide triphosphate hydrolases"/>
    <property type="match status" value="1"/>
</dbReference>
<dbReference type="PANTHER" id="PTHR11669">
    <property type="entry name" value="REPLICATION FACTOR C / DNA POLYMERASE III GAMMA-TAU SUBUNIT"/>
    <property type="match status" value="1"/>
</dbReference>
<dbReference type="PANTHER" id="PTHR11669:SF8">
    <property type="entry name" value="DNA POLYMERASE III SUBUNIT DELTA"/>
    <property type="match status" value="1"/>
</dbReference>
<accession>A0A940DKK5</accession>
<dbReference type="InterPro" id="IPR050238">
    <property type="entry name" value="DNA_Rep/Repair_Clamp_Loader"/>
</dbReference>
<evidence type="ECO:0000313" key="2">
    <source>
        <dbReference type="Proteomes" id="UP000712007"/>
    </source>
</evidence>
<reference evidence="1" key="1">
    <citation type="submission" date="2020-10" db="EMBL/GenBank/DDBJ databases">
        <authorList>
            <person name="Gilroy R."/>
        </authorList>
    </citation>
    <scope>NUCLEOTIDE SEQUENCE</scope>
    <source>
        <strain evidence="1">3924</strain>
    </source>
</reference>
<dbReference type="InterPro" id="IPR027417">
    <property type="entry name" value="P-loop_NTPase"/>
</dbReference>
<protein>
    <submittedName>
        <fullName evidence="1">DNA polymerase III subunit delta</fullName>
    </submittedName>
</protein>
<dbReference type="SUPFAM" id="SSF52540">
    <property type="entry name" value="P-loop containing nucleoside triphosphate hydrolases"/>
    <property type="match status" value="1"/>
</dbReference>
<sequence>MRFADVIGQEDVKEHLRRLVRGGRVPHAMLFAGNAGVGQLPLAIATAQYMCCERRSEEDACGVCPSCVKFGKLSHPDLHFTFPIVKSAEKRVEVCDDMVEVFRQYVSMNPYISVNAWFAGACGGKAGMIYAREGDEIIRKLSFKPYESSCKVMVIWAPELMKEECANHLLKFIEEPPENTLFFLATDAEERILGTIRSRCQRIGLPPVDMGSLVSAASERFGLGGVEAERFARLASGSWGRLCEEVKRSDDETAYFDMFKQMMRLAWTLDVKEIKLWSERMAGMGRDEQKQFLQTAQHEVRENFISHLGDPRLVYMNAEEAGFSEKFSRFINERNVERMMAELELAENQIEQNVSSKIVFFHMMFSLYRLLKM</sequence>
<dbReference type="AlphaFoldDB" id="A0A940DKK5"/>
<evidence type="ECO:0000313" key="1">
    <source>
        <dbReference type="EMBL" id="MBO8440201.1"/>
    </source>
</evidence>
<organism evidence="1 2">
    <name type="scientific">Candidatus Aphodosoma intestinipullorum</name>
    <dbReference type="NCBI Taxonomy" id="2840674"/>
    <lineage>
        <taxon>Bacteria</taxon>
        <taxon>Pseudomonadati</taxon>
        <taxon>Bacteroidota</taxon>
        <taxon>Bacteroidia</taxon>
        <taxon>Bacteroidales</taxon>
        <taxon>Candidatus Aphodosoma</taxon>
    </lineage>
</organism>
<gene>
    <name evidence="1" type="ORF">IAC51_06075</name>
</gene>
<comment type="caution">
    <text evidence="1">The sequence shown here is derived from an EMBL/GenBank/DDBJ whole genome shotgun (WGS) entry which is preliminary data.</text>
</comment>
<dbReference type="Proteomes" id="UP000712007">
    <property type="component" value="Unassembled WGS sequence"/>
</dbReference>
<proteinExistence type="predicted"/>
<reference evidence="1" key="2">
    <citation type="journal article" date="2021" name="PeerJ">
        <title>Extensive microbial diversity within the chicken gut microbiome revealed by metagenomics and culture.</title>
        <authorList>
            <person name="Gilroy R."/>
            <person name="Ravi A."/>
            <person name="Getino M."/>
            <person name="Pursley I."/>
            <person name="Horton D.L."/>
            <person name="Alikhan N.F."/>
            <person name="Baker D."/>
            <person name="Gharbi K."/>
            <person name="Hall N."/>
            <person name="Watson M."/>
            <person name="Adriaenssens E.M."/>
            <person name="Foster-Nyarko E."/>
            <person name="Jarju S."/>
            <person name="Secka A."/>
            <person name="Antonio M."/>
            <person name="Oren A."/>
            <person name="Chaudhuri R.R."/>
            <person name="La Ragione R."/>
            <person name="Hildebrand F."/>
            <person name="Pallen M.J."/>
        </authorList>
    </citation>
    <scope>NUCLEOTIDE SEQUENCE</scope>
    <source>
        <strain evidence="1">3924</strain>
    </source>
</reference>
<dbReference type="Pfam" id="PF13177">
    <property type="entry name" value="DNA_pol3_delta2"/>
    <property type="match status" value="1"/>
</dbReference>